<gene>
    <name evidence="5" type="ORF">GS398_20575</name>
</gene>
<dbReference type="GO" id="GO:0005886">
    <property type="term" value="C:plasma membrane"/>
    <property type="evidence" value="ECO:0007669"/>
    <property type="project" value="UniProtKB-SubCell"/>
</dbReference>
<keyword evidence="3" id="KW-1003">Cell membrane</keyword>
<dbReference type="EMBL" id="WVHS01000005">
    <property type="protein sequence ID" value="MXV17709.1"/>
    <property type="molecule type" value="Genomic_DNA"/>
</dbReference>
<dbReference type="InterPro" id="IPR011042">
    <property type="entry name" value="6-blade_b-propeller_TolB-like"/>
</dbReference>
<comment type="subcellular location">
    <subcellularLocation>
        <location evidence="1">Cell membrane</location>
    </subcellularLocation>
</comment>
<dbReference type="SUPFAM" id="SSF50956">
    <property type="entry name" value="Thermostable phytase (3-phytase)"/>
    <property type="match status" value="1"/>
</dbReference>
<dbReference type="RefSeq" id="WP_160908695.1">
    <property type="nucleotide sequence ID" value="NZ_WVHS01000005.1"/>
</dbReference>
<reference evidence="5 6" key="1">
    <citation type="submission" date="2019-11" db="EMBL/GenBank/DDBJ databases">
        <title>Pedobacter sp. HMF7056 Genome sequencing and assembly.</title>
        <authorList>
            <person name="Kang H."/>
            <person name="Kim H."/>
            <person name="Joh K."/>
        </authorList>
    </citation>
    <scope>NUCLEOTIDE SEQUENCE [LARGE SCALE GENOMIC DNA]</scope>
    <source>
        <strain evidence="5 6">HMF7056</strain>
    </source>
</reference>
<evidence type="ECO:0000256" key="1">
    <source>
        <dbReference type="ARBA" id="ARBA00004236"/>
    </source>
</evidence>
<dbReference type="Proteomes" id="UP000451233">
    <property type="component" value="Unassembled WGS sequence"/>
</dbReference>
<dbReference type="AlphaFoldDB" id="A0A7K1Y3T3"/>
<comment type="caution">
    <text evidence="5">The sequence shown here is derived from an EMBL/GenBank/DDBJ whole genome shotgun (WGS) entry which is preliminary data.</text>
</comment>
<dbReference type="Pfam" id="PF06977">
    <property type="entry name" value="SdiA-regulated"/>
    <property type="match status" value="1"/>
</dbReference>
<name>A0A7K1Y3T3_9SPHI</name>
<organism evidence="5 6">
    <name type="scientific">Hufsiella ginkgonis</name>
    <dbReference type="NCBI Taxonomy" id="2695274"/>
    <lineage>
        <taxon>Bacteria</taxon>
        <taxon>Pseudomonadati</taxon>
        <taxon>Bacteroidota</taxon>
        <taxon>Sphingobacteriia</taxon>
        <taxon>Sphingobacteriales</taxon>
        <taxon>Sphingobacteriaceae</taxon>
        <taxon>Hufsiella</taxon>
    </lineage>
</organism>
<evidence type="ECO:0000256" key="2">
    <source>
        <dbReference type="ARBA" id="ARBA00009852"/>
    </source>
</evidence>
<accession>A0A7K1Y3T3</accession>
<evidence type="ECO:0000256" key="4">
    <source>
        <dbReference type="ARBA" id="ARBA00023136"/>
    </source>
</evidence>
<evidence type="ECO:0000313" key="6">
    <source>
        <dbReference type="Proteomes" id="UP000451233"/>
    </source>
</evidence>
<evidence type="ECO:0000313" key="5">
    <source>
        <dbReference type="EMBL" id="MXV17709.1"/>
    </source>
</evidence>
<sequence length="303" mass="34038">MNRVLSFLLVVLGISLVCGCIRKKKDDSKHEKSHKNEDKKELVNTIFTMPKELKEISGIVFEDSTVVLAINDEEGYLYRYDIRKEAIVSRLKFAGPADYEDVALVGSDVYIVTSKGSLYHIKDYRSKAFKVYKFNTPLKEKNNIEGLAYDKRNNRLLLASKDEGMDNDKDKEVFAFSLATRTLNTKPVYSIRLADIEAFFKGDAIEETSKKFLKAIGNQNLSEVVRPSAIAVHPGTGNLYVLSSINNFIAIINPQGKMIDAIQLKGKEFSQPEGLAFSPAGKLYVSNEGKNWSGNIIQLDYED</sequence>
<proteinExistence type="inferred from homology"/>
<keyword evidence="4" id="KW-0472">Membrane</keyword>
<dbReference type="PROSITE" id="PS51257">
    <property type="entry name" value="PROKAR_LIPOPROTEIN"/>
    <property type="match status" value="1"/>
</dbReference>
<dbReference type="Gene3D" id="2.120.10.30">
    <property type="entry name" value="TolB, C-terminal domain"/>
    <property type="match status" value="1"/>
</dbReference>
<dbReference type="InterPro" id="IPR009722">
    <property type="entry name" value="YjiK/CarP"/>
</dbReference>
<evidence type="ECO:0000256" key="3">
    <source>
        <dbReference type="ARBA" id="ARBA00022475"/>
    </source>
</evidence>
<protein>
    <submittedName>
        <fullName evidence="5">Uncharacterized protein</fullName>
    </submittedName>
</protein>
<keyword evidence="6" id="KW-1185">Reference proteome</keyword>
<comment type="similarity">
    <text evidence="2">Belongs to the YjiK family.</text>
</comment>